<keyword evidence="4" id="KW-0472">Membrane</keyword>
<evidence type="ECO:0000313" key="5">
    <source>
        <dbReference type="EMBL" id="MDR6214101.1"/>
    </source>
</evidence>
<organism evidence="5 6">
    <name type="scientific">Paracidovorax wautersii</name>
    <dbReference type="NCBI Taxonomy" id="1177982"/>
    <lineage>
        <taxon>Bacteria</taxon>
        <taxon>Pseudomonadati</taxon>
        <taxon>Pseudomonadota</taxon>
        <taxon>Betaproteobacteria</taxon>
        <taxon>Burkholderiales</taxon>
        <taxon>Comamonadaceae</taxon>
        <taxon>Paracidovorax</taxon>
    </lineage>
</organism>
<proteinExistence type="predicted"/>
<dbReference type="Proteomes" id="UP001267710">
    <property type="component" value="Unassembled WGS sequence"/>
</dbReference>
<dbReference type="InterPro" id="IPR009644">
    <property type="entry name" value="FKTN/MNN4/W02B3.4-1"/>
</dbReference>
<dbReference type="PANTHER" id="PTHR15407">
    <property type="entry name" value="FUKUTIN-RELATED"/>
    <property type="match status" value="1"/>
</dbReference>
<accession>A0ABU1IAY0</accession>
<evidence type="ECO:0008006" key="7">
    <source>
        <dbReference type="Google" id="ProtNLM"/>
    </source>
</evidence>
<evidence type="ECO:0000256" key="1">
    <source>
        <dbReference type="ARBA" id="ARBA00004167"/>
    </source>
</evidence>
<evidence type="ECO:0000256" key="2">
    <source>
        <dbReference type="ARBA" id="ARBA00022692"/>
    </source>
</evidence>
<comment type="caution">
    <text evidence="5">The sequence shown here is derived from an EMBL/GenBank/DDBJ whole genome shotgun (WGS) entry which is preliminary data.</text>
</comment>
<evidence type="ECO:0000256" key="3">
    <source>
        <dbReference type="ARBA" id="ARBA00022989"/>
    </source>
</evidence>
<reference evidence="5 6" key="1">
    <citation type="submission" date="2023-08" db="EMBL/GenBank/DDBJ databases">
        <title>Functional and genomic diversity of the sorghum phyllosphere microbiome.</title>
        <authorList>
            <person name="Shade A."/>
        </authorList>
    </citation>
    <scope>NUCLEOTIDE SEQUENCE [LARGE SCALE GENOMIC DNA]</scope>
    <source>
        <strain evidence="5 6">SORGH_AS_0335</strain>
    </source>
</reference>
<evidence type="ECO:0000256" key="4">
    <source>
        <dbReference type="ARBA" id="ARBA00023136"/>
    </source>
</evidence>
<sequence>MNSAPHLACWSQGHRMSYKQFPQLALINHLLHAKAYDDLEQVTLHEWENDLLSPALLDAARMMRLPATVIYLASLAVENLADHAHHARWLAVYQSLGRGAETEGFASLPGRSALQVVASHLLHRRTLEPADLRKCRADTDDWVGAVELAVDQKRFDLLETIVSELIRRKIDVKPWLLIIQTLFRRQEFLSMNDPVEKLATCYVRIRQSLVSTLYEVIQIRSSLALYACRTYHLCGDHRAVIRHAQNATTPLDRLAACINIARAHCHLGEFPQSVAKLDEVIGLLAAKKATITRLEDNDPAAKPKFDADEASKALLDLQTALAPLGHKPFLVSGTLLGYAREGKLLAHDKDIDVGIIGWEGQFDIIDTLLKTGLFGVDFTHVNGRHAYHLAVKHNPSGVNIDIFIYRPEDGMLVTGVESYFGYLQKFAFSPFAIKSAQFLGIDFYVPDDVEKKLAENFGDWRKSDPGYISHLESPATVDVGGPVYQIVGRLRALEALRDRNNDKLERVIRLMDTQKSKPLGMSDDTLQQLQSLLQEQSAEAIAC</sequence>
<comment type="subcellular location">
    <subcellularLocation>
        <location evidence="1">Membrane</location>
        <topology evidence="1">Single-pass membrane protein</topology>
    </subcellularLocation>
</comment>
<keyword evidence="2" id="KW-0812">Transmembrane</keyword>
<keyword evidence="3" id="KW-1133">Transmembrane helix</keyword>
<dbReference type="RefSeq" id="WP_309828099.1">
    <property type="nucleotide sequence ID" value="NZ_JAVIZX010000001.1"/>
</dbReference>
<protein>
    <recommendedName>
        <fullName evidence="7">LicD family protein</fullName>
    </recommendedName>
</protein>
<keyword evidence="6" id="KW-1185">Reference proteome</keyword>
<dbReference type="PANTHER" id="PTHR15407:SF28">
    <property type="entry name" value="RIBITOL-5-PHOSPHATE TRANSFERASE FKTN"/>
    <property type="match status" value="1"/>
</dbReference>
<gene>
    <name evidence="5" type="ORF">QE399_001790</name>
</gene>
<evidence type="ECO:0000313" key="6">
    <source>
        <dbReference type="Proteomes" id="UP001267710"/>
    </source>
</evidence>
<dbReference type="EMBL" id="JAVIZX010000001">
    <property type="protein sequence ID" value="MDR6214101.1"/>
    <property type="molecule type" value="Genomic_DNA"/>
</dbReference>
<name>A0ABU1IAY0_9BURK</name>